<dbReference type="GO" id="GO:0022857">
    <property type="term" value="F:transmembrane transporter activity"/>
    <property type="evidence" value="ECO:0007669"/>
    <property type="project" value="InterPro"/>
</dbReference>
<keyword evidence="6 8" id="KW-1133">Transmembrane helix</keyword>
<feature type="transmembrane region" description="Helical" evidence="8">
    <location>
        <begin position="87"/>
        <end position="108"/>
    </location>
</feature>
<proteinExistence type="inferred from homology"/>
<dbReference type="PANTHER" id="PTHR30472:SF25">
    <property type="entry name" value="ABC TRANSPORTER PERMEASE PROTEIN MJ0876-RELATED"/>
    <property type="match status" value="1"/>
</dbReference>
<keyword evidence="7 8" id="KW-0472">Membrane</keyword>
<dbReference type="CDD" id="cd06550">
    <property type="entry name" value="TM_ABC_iron-siderophores_like"/>
    <property type="match status" value="1"/>
</dbReference>
<dbReference type="AlphaFoldDB" id="A0A1M6JWV0"/>
<feature type="transmembrane region" description="Helical" evidence="8">
    <location>
        <begin position="330"/>
        <end position="350"/>
    </location>
</feature>
<accession>A0A1M6JWV0</accession>
<evidence type="ECO:0000256" key="1">
    <source>
        <dbReference type="ARBA" id="ARBA00004651"/>
    </source>
</evidence>
<dbReference type="RefSeq" id="WP_073475061.1">
    <property type="nucleotide sequence ID" value="NZ_FQZU01000008.1"/>
</dbReference>
<dbReference type="FunFam" id="1.10.3470.10:FF:000001">
    <property type="entry name" value="Vitamin B12 ABC transporter permease BtuC"/>
    <property type="match status" value="1"/>
</dbReference>
<feature type="transmembrane region" description="Helical" evidence="8">
    <location>
        <begin position="264"/>
        <end position="288"/>
    </location>
</feature>
<dbReference type="InterPro" id="IPR000522">
    <property type="entry name" value="ABC_transptr_permease_BtuC"/>
</dbReference>
<organism evidence="9 10">
    <name type="scientific">Desulfatibacillum alkenivorans DSM 16219</name>
    <dbReference type="NCBI Taxonomy" id="1121393"/>
    <lineage>
        <taxon>Bacteria</taxon>
        <taxon>Pseudomonadati</taxon>
        <taxon>Thermodesulfobacteriota</taxon>
        <taxon>Desulfobacteria</taxon>
        <taxon>Desulfobacterales</taxon>
        <taxon>Desulfatibacillaceae</taxon>
        <taxon>Desulfatibacillum</taxon>
    </lineage>
</organism>
<reference evidence="10" key="1">
    <citation type="submission" date="2016-11" db="EMBL/GenBank/DDBJ databases">
        <authorList>
            <person name="Varghese N."/>
            <person name="Submissions S."/>
        </authorList>
    </citation>
    <scope>NUCLEOTIDE SEQUENCE [LARGE SCALE GENOMIC DNA]</scope>
    <source>
        <strain evidence="10">DSM 16219</strain>
    </source>
</reference>
<feature type="transmembrane region" description="Helical" evidence="8">
    <location>
        <begin position="172"/>
        <end position="194"/>
    </location>
</feature>
<dbReference type="Proteomes" id="UP000183994">
    <property type="component" value="Unassembled WGS sequence"/>
</dbReference>
<keyword evidence="4" id="KW-1003">Cell membrane</keyword>
<dbReference type="EMBL" id="FQZU01000008">
    <property type="protein sequence ID" value="SHJ51146.1"/>
    <property type="molecule type" value="Genomic_DNA"/>
</dbReference>
<name>A0A1M6JWV0_9BACT</name>
<feature type="transmembrane region" description="Helical" evidence="8">
    <location>
        <begin position="115"/>
        <end position="135"/>
    </location>
</feature>
<comment type="subcellular location">
    <subcellularLocation>
        <location evidence="1">Cell membrane</location>
        <topology evidence="1">Multi-pass membrane protein</topology>
    </subcellularLocation>
</comment>
<feature type="transmembrane region" description="Helical" evidence="8">
    <location>
        <begin position="214"/>
        <end position="234"/>
    </location>
</feature>
<evidence type="ECO:0000256" key="3">
    <source>
        <dbReference type="ARBA" id="ARBA00022448"/>
    </source>
</evidence>
<dbReference type="Pfam" id="PF01032">
    <property type="entry name" value="FecCD"/>
    <property type="match status" value="1"/>
</dbReference>
<comment type="similarity">
    <text evidence="2">Belongs to the binding-protein-dependent transport system permease family. FecCD subfamily.</text>
</comment>
<dbReference type="InterPro" id="IPR037294">
    <property type="entry name" value="ABC_BtuC-like"/>
</dbReference>
<keyword evidence="3" id="KW-0813">Transport</keyword>
<protein>
    <submittedName>
        <fullName evidence="9">Iron complex transport system permease protein</fullName>
    </submittedName>
</protein>
<keyword evidence="5 8" id="KW-0812">Transmembrane</keyword>
<feature type="transmembrane region" description="Helical" evidence="8">
    <location>
        <begin position="141"/>
        <end position="160"/>
    </location>
</feature>
<evidence type="ECO:0000256" key="8">
    <source>
        <dbReference type="SAM" id="Phobius"/>
    </source>
</evidence>
<dbReference type="STRING" id="1121393.SAMN02745216_01794"/>
<dbReference type="OrthoDB" id="9782305at2"/>
<dbReference type="GO" id="GO:0005886">
    <property type="term" value="C:plasma membrane"/>
    <property type="evidence" value="ECO:0007669"/>
    <property type="project" value="UniProtKB-SubCell"/>
</dbReference>
<sequence length="357" mass="37867">MFFQNSAAQTGSSAEDARQIRGEQAYKRMQLRTLLGLGLLASMVAGAGAAGVLIGTSETSLGDLFRAIAGEQSPKSVILLGLRLPRVVMAFLVGAGLAVGGCICQAILKNPLASPFTLGVSSGAGFGAVVGIVFFRAVHHNAVALSAFVFSLVSTLLILGVSRLKNAGTETLILGGVAVMFLFSSLTSFVQYTGTMEEVQDVVFWFFGSLSKAGWSHIWVSAFMVLGPMPFVYARAWDYNALMSGDETASTLGVSVERLRMEGILLSSLMTAGAICFVGVIGFVGLVAPHISRMLVGSDHRYLLPASALVGASLVTLADVISRIIWPPQVIPIGIMTSLLGVPFFFYLLVKKSRRFW</sequence>
<feature type="transmembrane region" description="Helical" evidence="8">
    <location>
        <begin position="34"/>
        <end position="54"/>
    </location>
</feature>
<dbReference type="PANTHER" id="PTHR30472">
    <property type="entry name" value="FERRIC ENTEROBACTIN TRANSPORT SYSTEM PERMEASE PROTEIN"/>
    <property type="match status" value="1"/>
</dbReference>
<evidence type="ECO:0000313" key="10">
    <source>
        <dbReference type="Proteomes" id="UP000183994"/>
    </source>
</evidence>
<evidence type="ECO:0000313" key="9">
    <source>
        <dbReference type="EMBL" id="SHJ51146.1"/>
    </source>
</evidence>
<evidence type="ECO:0000256" key="7">
    <source>
        <dbReference type="ARBA" id="ARBA00023136"/>
    </source>
</evidence>
<evidence type="ECO:0000256" key="5">
    <source>
        <dbReference type="ARBA" id="ARBA00022692"/>
    </source>
</evidence>
<dbReference type="SUPFAM" id="SSF81345">
    <property type="entry name" value="ABC transporter involved in vitamin B12 uptake, BtuC"/>
    <property type="match status" value="1"/>
</dbReference>
<evidence type="ECO:0000256" key="2">
    <source>
        <dbReference type="ARBA" id="ARBA00007935"/>
    </source>
</evidence>
<dbReference type="GO" id="GO:0033214">
    <property type="term" value="P:siderophore-iron import into cell"/>
    <property type="evidence" value="ECO:0007669"/>
    <property type="project" value="TreeGrafter"/>
</dbReference>
<gene>
    <name evidence="9" type="ORF">SAMN02745216_01794</name>
</gene>
<evidence type="ECO:0000256" key="4">
    <source>
        <dbReference type="ARBA" id="ARBA00022475"/>
    </source>
</evidence>
<evidence type="ECO:0000256" key="6">
    <source>
        <dbReference type="ARBA" id="ARBA00022989"/>
    </source>
</evidence>
<dbReference type="Gene3D" id="1.10.3470.10">
    <property type="entry name" value="ABC transporter involved in vitamin B12 uptake, BtuC"/>
    <property type="match status" value="1"/>
</dbReference>
<keyword evidence="10" id="KW-1185">Reference proteome</keyword>